<sequence>MVLDNDPKKNNVLDIRGDTSVDPQDVFTKRCTSFLKRLKRINISARKDISWNTENKYRLKIHYFQK</sequence>
<dbReference type="EMBL" id="OX597817">
    <property type="protein sequence ID" value="CAI9720608.1"/>
    <property type="molecule type" value="Genomic_DNA"/>
</dbReference>
<accession>A0AA36F2U0</accession>
<proteinExistence type="predicted"/>
<evidence type="ECO:0000313" key="1">
    <source>
        <dbReference type="EMBL" id="CAI9720608.1"/>
    </source>
</evidence>
<dbReference type="AlphaFoldDB" id="A0AA36F2U0"/>
<evidence type="ECO:0000313" key="2">
    <source>
        <dbReference type="Proteomes" id="UP001162480"/>
    </source>
</evidence>
<keyword evidence="2" id="KW-1185">Reference proteome</keyword>
<gene>
    <name evidence="1" type="ORF">OCTVUL_1B031400</name>
</gene>
<dbReference type="Proteomes" id="UP001162480">
    <property type="component" value="Chromosome 4"/>
</dbReference>
<organism evidence="1 2">
    <name type="scientific">Octopus vulgaris</name>
    <name type="common">Common octopus</name>
    <dbReference type="NCBI Taxonomy" id="6645"/>
    <lineage>
        <taxon>Eukaryota</taxon>
        <taxon>Metazoa</taxon>
        <taxon>Spiralia</taxon>
        <taxon>Lophotrochozoa</taxon>
        <taxon>Mollusca</taxon>
        <taxon>Cephalopoda</taxon>
        <taxon>Coleoidea</taxon>
        <taxon>Octopodiformes</taxon>
        <taxon>Octopoda</taxon>
        <taxon>Incirrata</taxon>
        <taxon>Octopodidae</taxon>
        <taxon>Octopus</taxon>
    </lineage>
</organism>
<protein>
    <submittedName>
        <fullName evidence="1">Uncharacterized protein</fullName>
    </submittedName>
</protein>
<name>A0AA36F2U0_OCTVU</name>
<reference evidence="1" key="1">
    <citation type="submission" date="2023-08" db="EMBL/GenBank/DDBJ databases">
        <authorList>
            <person name="Alioto T."/>
            <person name="Alioto T."/>
            <person name="Gomez Garrido J."/>
        </authorList>
    </citation>
    <scope>NUCLEOTIDE SEQUENCE</scope>
</reference>